<comment type="caution">
    <text evidence="2">The sequence shown here is derived from an EMBL/GenBank/DDBJ whole genome shotgun (WGS) entry which is preliminary data.</text>
</comment>
<evidence type="ECO:0000313" key="2">
    <source>
        <dbReference type="EMBL" id="OGG34494.1"/>
    </source>
</evidence>
<dbReference type="EMBL" id="MFKE01000028">
    <property type="protein sequence ID" value="OGG34494.1"/>
    <property type="molecule type" value="Genomic_DNA"/>
</dbReference>
<feature type="transmembrane region" description="Helical" evidence="1">
    <location>
        <begin position="181"/>
        <end position="205"/>
    </location>
</feature>
<organism evidence="2 3">
    <name type="scientific">Candidatus Gottesmanbacteria bacterium RIFOXYB1_FULL_47_11</name>
    <dbReference type="NCBI Taxonomy" id="1798401"/>
    <lineage>
        <taxon>Bacteria</taxon>
        <taxon>Candidatus Gottesmaniibacteriota</taxon>
    </lineage>
</organism>
<keyword evidence="1" id="KW-1133">Transmembrane helix</keyword>
<dbReference type="AlphaFoldDB" id="A0A1F6BC18"/>
<dbReference type="STRING" id="1798401.A2363_04820"/>
<dbReference type="Proteomes" id="UP000176186">
    <property type="component" value="Unassembled WGS sequence"/>
</dbReference>
<reference evidence="2 3" key="1">
    <citation type="journal article" date="2016" name="Nat. Commun.">
        <title>Thousands of microbial genomes shed light on interconnected biogeochemical processes in an aquifer system.</title>
        <authorList>
            <person name="Anantharaman K."/>
            <person name="Brown C.T."/>
            <person name="Hug L.A."/>
            <person name="Sharon I."/>
            <person name="Castelle C.J."/>
            <person name="Probst A.J."/>
            <person name="Thomas B.C."/>
            <person name="Singh A."/>
            <person name="Wilkins M.J."/>
            <person name="Karaoz U."/>
            <person name="Brodie E.L."/>
            <person name="Williams K.H."/>
            <person name="Hubbard S.S."/>
            <person name="Banfield J.F."/>
        </authorList>
    </citation>
    <scope>NUCLEOTIDE SEQUENCE [LARGE SCALE GENOMIC DNA]</scope>
</reference>
<name>A0A1F6BC18_9BACT</name>
<sequence length="365" mass="40900">MVEFPLYQAAGAFLYKTLGLFSLEVWLRLLTIAASVGTVLIIGDMAGLLPAFIFAVLPFSVYYGRSILPDPQMVFWALFSLWLLKKNKILMAAAAGALALLSKPMAIFLLLPALYMLFKSYKKFILYWVIAIVPLVLWRKWITQFPEGIPVSTWLLNGNGIRFKGAWFHWLFAERLGNLILGYWGLIPFALGITLFWGIGPLLYFIVFASGNVQHDYYQILIIPAVAVFVGKGLRRLMPWLAVVSFIFMIAFSWFTVRTYYWINRPEIIEAGKAADAILPHDAKVIASYNGDTTFLYQTGRQGWPLGFDIDKKIAQGATAYVTISPTDADGETKDLAARYTVLIRNDKFAIIDLTKPASPAGGPK</sequence>
<gene>
    <name evidence="2" type="ORF">A2363_04820</name>
</gene>
<feature type="transmembrane region" description="Helical" evidence="1">
    <location>
        <begin position="124"/>
        <end position="142"/>
    </location>
</feature>
<keyword evidence="1" id="KW-0812">Transmembrane</keyword>
<feature type="transmembrane region" description="Helical" evidence="1">
    <location>
        <begin position="89"/>
        <end position="117"/>
    </location>
</feature>
<feature type="transmembrane region" description="Helical" evidence="1">
    <location>
        <begin position="240"/>
        <end position="263"/>
    </location>
</feature>
<evidence type="ECO:0000256" key="1">
    <source>
        <dbReference type="SAM" id="Phobius"/>
    </source>
</evidence>
<feature type="transmembrane region" description="Helical" evidence="1">
    <location>
        <begin position="39"/>
        <end position="63"/>
    </location>
</feature>
<protein>
    <recommendedName>
        <fullName evidence="4">Glycosyltransferase RgtA/B/C/D-like domain-containing protein</fullName>
    </recommendedName>
</protein>
<evidence type="ECO:0000313" key="3">
    <source>
        <dbReference type="Proteomes" id="UP000176186"/>
    </source>
</evidence>
<evidence type="ECO:0008006" key="4">
    <source>
        <dbReference type="Google" id="ProtNLM"/>
    </source>
</evidence>
<accession>A0A1F6BC18</accession>
<keyword evidence="1" id="KW-0472">Membrane</keyword>
<proteinExistence type="predicted"/>